<evidence type="ECO:0000313" key="1">
    <source>
        <dbReference type="EMBL" id="KAL0406677.1"/>
    </source>
</evidence>
<dbReference type="PANTHER" id="PTHR33116:SF78">
    <property type="entry name" value="OS12G0587133 PROTEIN"/>
    <property type="match status" value="1"/>
</dbReference>
<dbReference type="EMBL" id="JACGWN010000014">
    <property type="protein sequence ID" value="KAL0406677.1"/>
    <property type="molecule type" value="Genomic_DNA"/>
</dbReference>
<proteinExistence type="predicted"/>
<dbReference type="AlphaFoldDB" id="A0AAW2TPY8"/>
<reference evidence="1" key="2">
    <citation type="journal article" date="2024" name="Plant">
        <title>Genomic evolution and insights into agronomic trait innovations of Sesamum species.</title>
        <authorList>
            <person name="Miao H."/>
            <person name="Wang L."/>
            <person name="Qu L."/>
            <person name="Liu H."/>
            <person name="Sun Y."/>
            <person name="Le M."/>
            <person name="Wang Q."/>
            <person name="Wei S."/>
            <person name="Zheng Y."/>
            <person name="Lin W."/>
            <person name="Duan Y."/>
            <person name="Cao H."/>
            <person name="Xiong S."/>
            <person name="Wang X."/>
            <person name="Wei L."/>
            <person name="Li C."/>
            <person name="Ma Q."/>
            <person name="Ju M."/>
            <person name="Zhao R."/>
            <person name="Li G."/>
            <person name="Mu C."/>
            <person name="Tian Q."/>
            <person name="Mei H."/>
            <person name="Zhang T."/>
            <person name="Gao T."/>
            <person name="Zhang H."/>
        </authorList>
    </citation>
    <scope>NUCLEOTIDE SEQUENCE</scope>
    <source>
        <strain evidence="1">KEN1</strain>
    </source>
</reference>
<accession>A0AAW2TPY8</accession>
<name>A0AAW2TPY8_9LAMI</name>
<comment type="caution">
    <text evidence="1">The sequence shown here is derived from an EMBL/GenBank/DDBJ whole genome shotgun (WGS) entry which is preliminary data.</text>
</comment>
<protein>
    <recommendedName>
        <fullName evidence="2">Reverse transcriptase zinc-binding domain-containing protein</fullName>
    </recommendedName>
</protein>
<sequence>MGLAKVSWVQICRPLEEGGLGDPDIAAVNRALMCKHLCELVVNPSSIWAQWIAHYRLRNKSLWTMSMRSGTWSWRKIVKLRMFLLQLIGYKVGNGNKFLLWHDPWSSKGPLIHQFPRAPLLTGLPENSPLNMIIRNGEWNWPATMRHSGELLNYIGSMPLIHLGDDQILWRNTRGKFITSRCIQTIYATDTQGGMECSPTRTIQNTEAAAKWRGKHCINAAYKALLAATVYHVWRERNARRFQQTSQTPMQIAEHVKQRILRENVPFSLQSSVQYRLWSIPWSSGIDR</sequence>
<reference evidence="1" key="1">
    <citation type="submission" date="2020-06" db="EMBL/GenBank/DDBJ databases">
        <authorList>
            <person name="Li T."/>
            <person name="Hu X."/>
            <person name="Zhang T."/>
            <person name="Song X."/>
            <person name="Zhang H."/>
            <person name="Dai N."/>
            <person name="Sheng W."/>
            <person name="Hou X."/>
            <person name="Wei L."/>
        </authorList>
    </citation>
    <scope>NUCLEOTIDE SEQUENCE</scope>
    <source>
        <strain evidence="1">KEN1</strain>
        <tissue evidence="1">Leaf</tissue>
    </source>
</reference>
<dbReference type="PANTHER" id="PTHR33116">
    <property type="entry name" value="REVERSE TRANSCRIPTASE ZINC-BINDING DOMAIN-CONTAINING PROTEIN-RELATED-RELATED"/>
    <property type="match status" value="1"/>
</dbReference>
<evidence type="ECO:0008006" key="2">
    <source>
        <dbReference type="Google" id="ProtNLM"/>
    </source>
</evidence>
<gene>
    <name evidence="1" type="ORF">Slati_3981600</name>
</gene>
<organism evidence="1">
    <name type="scientific">Sesamum latifolium</name>
    <dbReference type="NCBI Taxonomy" id="2727402"/>
    <lineage>
        <taxon>Eukaryota</taxon>
        <taxon>Viridiplantae</taxon>
        <taxon>Streptophyta</taxon>
        <taxon>Embryophyta</taxon>
        <taxon>Tracheophyta</taxon>
        <taxon>Spermatophyta</taxon>
        <taxon>Magnoliopsida</taxon>
        <taxon>eudicotyledons</taxon>
        <taxon>Gunneridae</taxon>
        <taxon>Pentapetalae</taxon>
        <taxon>asterids</taxon>
        <taxon>lamiids</taxon>
        <taxon>Lamiales</taxon>
        <taxon>Pedaliaceae</taxon>
        <taxon>Sesamum</taxon>
    </lineage>
</organism>